<dbReference type="EMBL" id="JBAMIC010000010">
    <property type="protein sequence ID" value="KAK7102058.1"/>
    <property type="molecule type" value="Genomic_DNA"/>
</dbReference>
<dbReference type="SUPFAM" id="SSF56436">
    <property type="entry name" value="C-type lectin-like"/>
    <property type="match status" value="1"/>
</dbReference>
<gene>
    <name evidence="3" type="ORF">V1264_020343</name>
</gene>
<dbReference type="InterPro" id="IPR016187">
    <property type="entry name" value="CTDL_fold"/>
</dbReference>
<keyword evidence="1" id="KW-1015">Disulfide bond</keyword>
<dbReference type="AlphaFoldDB" id="A0AAN9BB50"/>
<feature type="domain" description="C-type lectin" evidence="2">
    <location>
        <begin position="1"/>
        <end position="115"/>
    </location>
</feature>
<dbReference type="Proteomes" id="UP001374579">
    <property type="component" value="Unassembled WGS sequence"/>
</dbReference>
<evidence type="ECO:0000313" key="3">
    <source>
        <dbReference type="EMBL" id="KAK7102058.1"/>
    </source>
</evidence>
<reference evidence="3 4" key="1">
    <citation type="submission" date="2024-02" db="EMBL/GenBank/DDBJ databases">
        <title>Chromosome-scale genome assembly of the rough periwinkle Littorina saxatilis.</title>
        <authorList>
            <person name="De Jode A."/>
            <person name="Faria R."/>
            <person name="Formenti G."/>
            <person name="Sims Y."/>
            <person name="Smith T.P."/>
            <person name="Tracey A."/>
            <person name="Wood J.M.D."/>
            <person name="Zagrodzka Z.B."/>
            <person name="Johannesson K."/>
            <person name="Butlin R.K."/>
            <person name="Leder E.H."/>
        </authorList>
    </citation>
    <scope>NUCLEOTIDE SEQUENCE [LARGE SCALE GENOMIC DNA]</scope>
    <source>
        <strain evidence="3">Snail1</strain>
        <tissue evidence="3">Muscle</tissue>
    </source>
</reference>
<dbReference type="InterPro" id="IPR050801">
    <property type="entry name" value="Ca-Dep_Lectins_ImmuneDev"/>
</dbReference>
<evidence type="ECO:0000259" key="2">
    <source>
        <dbReference type="PROSITE" id="PS50041"/>
    </source>
</evidence>
<dbReference type="PANTHER" id="PTHR22801">
    <property type="entry name" value="LITHOSTATHINE"/>
    <property type="match status" value="1"/>
</dbReference>
<dbReference type="PROSITE" id="PS50041">
    <property type="entry name" value="C_TYPE_LECTIN_2"/>
    <property type="match status" value="1"/>
</dbReference>
<accession>A0AAN9BB50</accession>
<dbReference type="InterPro" id="IPR018378">
    <property type="entry name" value="C-type_lectin_CS"/>
</dbReference>
<dbReference type="PROSITE" id="PS00615">
    <property type="entry name" value="C_TYPE_LECTIN_1"/>
    <property type="match status" value="1"/>
</dbReference>
<name>A0AAN9BB50_9CAEN</name>
<dbReference type="PANTHER" id="PTHR22801:SF63">
    <property type="entry name" value="C-TYPE LECTIN DOMAIN-CONTAINING PROTEIN"/>
    <property type="match status" value="1"/>
</dbReference>
<keyword evidence="4" id="KW-1185">Reference proteome</keyword>
<dbReference type="Gene3D" id="3.10.100.10">
    <property type="entry name" value="Mannose-Binding Protein A, subunit A"/>
    <property type="match status" value="1"/>
</dbReference>
<dbReference type="CDD" id="cd00037">
    <property type="entry name" value="CLECT"/>
    <property type="match status" value="1"/>
</dbReference>
<evidence type="ECO:0000256" key="1">
    <source>
        <dbReference type="ARBA" id="ARBA00023157"/>
    </source>
</evidence>
<comment type="caution">
    <text evidence="3">The sequence shown here is derived from an EMBL/GenBank/DDBJ whole genome shotgun (WGS) entry which is preliminary data.</text>
</comment>
<dbReference type="InterPro" id="IPR016186">
    <property type="entry name" value="C-type_lectin-like/link_sf"/>
</dbReference>
<proteinExistence type="predicted"/>
<sequence length="118" mass="13073">MFVEKKTYVTAGDRCAQDGAHLYHFSSLVADKRVISQFLQASGLDRSWVGADDLAVHGSYVWSEGTPLPNGSPLWDPGEPSFTDNTGQKERCVGVYDRLTLNDFPCHSLMSFICQIDV</sequence>
<evidence type="ECO:0000313" key="4">
    <source>
        <dbReference type="Proteomes" id="UP001374579"/>
    </source>
</evidence>
<dbReference type="InterPro" id="IPR001304">
    <property type="entry name" value="C-type_lectin-like"/>
</dbReference>
<protein>
    <recommendedName>
        <fullName evidence="2">C-type lectin domain-containing protein</fullName>
    </recommendedName>
</protein>
<organism evidence="3 4">
    <name type="scientific">Littorina saxatilis</name>
    <dbReference type="NCBI Taxonomy" id="31220"/>
    <lineage>
        <taxon>Eukaryota</taxon>
        <taxon>Metazoa</taxon>
        <taxon>Spiralia</taxon>
        <taxon>Lophotrochozoa</taxon>
        <taxon>Mollusca</taxon>
        <taxon>Gastropoda</taxon>
        <taxon>Caenogastropoda</taxon>
        <taxon>Littorinimorpha</taxon>
        <taxon>Littorinoidea</taxon>
        <taxon>Littorinidae</taxon>
        <taxon>Littorina</taxon>
    </lineage>
</organism>
<dbReference type="Pfam" id="PF00059">
    <property type="entry name" value="Lectin_C"/>
    <property type="match status" value="1"/>
</dbReference>